<dbReference type="EMBL" id="CAJVPM010020701">
    <property type="protein sequence ID" value="CAG8636307.1"/>
    <property type="molecule type" value="Genomic_DNA"/>
</dbReference>
<dbReference type="Proteomes" id="UP000789860">
    <property type="component" value="Unassembled WGS sequence"/>
</dbReference>
<feature type="non-terminal residue" evidence="1">
    <location>
        <position position="95"/>
    </location>
</feature>
<comment type="caution">
    <text evidence="1">The sequence shown here is derived from an EMBL/GenBank/DDBJ whole genome shotgun (WGS) entry which is preliminary data.</text>
</comment>
<accession>A0ACA9NDR0</accession>
<name>A0ACA9NDR0_9GLOM</name>
<gene>
    <name evidence="1" type="ORF">SCALOS_LOCUS8153</name>
</gene>
<sequence length="95" mass="10957">KPLNKKEMYTLQPNIQNISSLNIKKDNFLDSIKLSQPIVKPLTVPQTQNTSSLLNISNICNSNPSRDRLFDSNQIQPQQQNQQSWINHNNWSIDP</sequence>
<protein>
    <submittedName>
        <fullName evidence="1">5069_t:CDS:1</fullName>
    </submittedName>
</protein>
<organism evidence="1 2">
    <name type="scientific">Scutellospora calospora</name>
    <dbReference type="NCBI Taxonomy" id="85575"/>
    <lineage>
        <taxon>Eukaryota</taxon>
        <taxon>Fungi</taxon>
        <taxon>Fungi incertae sedis</taxon>
        <taxon>Mucoromycota</taxon>
        <taxon>Glomeromycotina</taxon>
        <taxon>Glomeromycetes</taxon>
        <taxon>Diversisporales</taxon>
        <taxon>Gigasporaceae</taxon>
        <taxon>Scutellospora</taxon>
    </lineage>
</organism>
<evidence type="ECO:0000313" key="2">
    <source>
        <dbReference type="Proteomes" id="UP000789860"/>
    </source>
</evidence>
<proteinExistence type="predicted"/>
<evidence type="ECO:0000313" key="1">
    <source>
        <dbReference type="EMBL" id="CAG8636307.1"/>
    </source>
</evidence>
<reference evidence="1" key="1">
    <citation type="submission" date="2021-06" db="EMBL/GenBank/DDBJ databases">
        <authorList>
            <person name="Kallberg Y."/>
            <person name="Tangrot J."/>
            <person name="Rosling A."/>
        </authorList>
    </citation>
    <scope>NUCLEOTIDE SEQUENCE</scope>
    <source>
        <strain evidence="1">AU212A</strain>
    </source>
</reference>
<feature type="non-terminal residue" evidence="1">
    <location>
        <position position="1"/>
    </location>
</feature>
<keyword evidence="2" id="KW-1185">Reference proteome</keyword>